<dbReference type="InterPro" id="IPR000547">
    <property type="entry name" value="Clathrin_H-chain/VPS_repeat"/>
</dbReference>
<feature type="domain" description="Vacuolar sorting protein 39/Transforming growth factor beta receptor-associated zinc finger" evidence="4">
    <location>
        <begin position="901"/>
        <end position="941"/>
    </location>
</feature>
<dbReference type="Pfam" id="PF10367">
    <property type="entry name" value="zf-Vps39_C"/>
    <property type="match status" value="1"/>
</dbReference>
<dbReference type="InterPro" id="IPR019453">
    <property type="entry name" value="VPS39/TGFA1_Znf"/>
</dbReference>
<evidence type="ECO:0000259" key="3">
    <source>
        <dbReference type="Pfam" id="PF10366"/>
    </source>
</evidence>
<accession>A0A1E5UPK5</accession>
<dbReference type="GO" id="GO:0016020">
    <property type="term" value="C:membrane"/>
    <property type="evidence" value="ECO:0007669"/>
    <property type="project" value="TreeGrafter"/>
</dbReference>
<dbReference type="GO" id="GO:0005737">
    <property type="term" value="C:cytoplasm"/>
    <property type="evidence" value="ECO:0007669"/>
    <property type="project" value="TreeGrafter"/>
</dbReference>
<evidence type="ECO:0000259" key="4">
    <source>
        <dbReference type="Pfam" id="PF10367"/>
    </source>
</evidence>
<feature type="repeat" description="CHCR" evidence="1">
    <location>
        <begin position="569"/>
        <end position="760"/>
    </location>
</feature>
<dbReference type="OrthoDB" id="5325112at2759"/>
<proteinExistence type="predicted"/>
<dbReference type="PANTHER" id="PTHR12894:SF27">
    <property type="entry name" value="TRANSFORMING GROWTH FACTOR-BETA RECEPTOR-ASSOCIATED PROTEIN 1"/>
    <property type="match status" value="1"/>
</dbReference>
<dbReference type="InterPro" id="IPR019452">
    <property type="entry name" value="VPS39/TGF_beta_rcpt-assoc_1"/>
</dbReference>
<evidence type="ECO:0000313" key="6">
    <source>
        <dbReference type="Proteomes" id="UP000095767"/>
    </source>
</evidence>
<dbReference type="PANTHER" id="PTHR12894">
    <property type="entry name" value="CNH DOMAIN CONTAINING"/>
    <property type="match status" value="1"/>
</dbReference>
<evidence type="ECO:0000256" key="2">
    <source>
        <dbReference type="SAM" id="MobiDB-lite"/>
    </source>
</evidence>
<sequence length="957" mass="107714">MVHSAYDAVELAAGVPGRIEAVASHAGKLLVAASDSEGFLRGSDCSLRIYSAPASSPEGGGEIRWDGPYALERQEPRFWRRPPLAMEVSASRDLLLSLSEWIALHRLPGLETVAVVSNKTKGANVFAWDDRRGLLAVGRQKRLTVFRLDSGREFVEVKEFVVPDILKSMAWCGDNICLGIRREYMIINSMTGALTEVFSSGRIAPPLVVPLPTGELLLGKIRSLRAPNALVQTVVLRDVQKLVQTDNCILAALSNNVYGLLPVPIGAQIVQLTASGEFEEALALCKLLPPEDSNLRAAKESSIHIRYGHFLFDSGSYEEAMEQFSDSHVDITYVLSLYPSIVLPQTHIIGEHDKLLDMPELARESSDVTDEMESYSLQLHESDDKSPLEVKKMSHNALVALVKYLQKKRSGIIERATAEVTEEVVSGAVHHSLILSEPYKPKKLSKKRAQTHTSSIAREMATVLDTSLLQAFILTGQSSGAIELLKGLNYCDLKICEEFLKERSEYMVLLELYRSNEMHREALQLLNQLVEESKSEMENTDFNKKFNPQMIIEYLRPLCRSDPMLVLESSLYILERNPSETIELFLSENVPADLVNSYLKQHAPNLQSTYLELMLSMSETGINPNLQNELVQLYLSEVLDWYKILKEEGNWTEKTYSPTRKKLISTLESNSGYNTDLLLKRLPQDALFEERAILYGKINQHLRALSLYVHKVPFLFLQMPERAVAYCDRVYEEGAQQPSKSNIYFNLLQIYLNPRKVEKEFEQKIIPVASQYPGIQKASATKVKGVRTGKKVVEIEGADDIRFSPSGTDSGRSDGDGDDVNDGGPIMLNEALELLSQRWDRINGAQALRLLPRDTKLQDLVSFLEPLLRNSSEHLRNYLVIKNLIFRANLQVKENLYKRRQAVVKIDENSMCSLCHKRIANSAFAIYPNGQTLVHFVCFRESQQIKAVRGANSVKRR</sequence>
<feature type="domain" description="Vacuolar sorting protein 39/Transforming growth factor beta receptor-associated" evidence="3">
    <location>
        <begin position="464"/>
        <end position="574"/>
    </location>
</feature>
<keyword evidence="6" id="KW-1185">Reference proteome</keyword>
<organism evidence="5 6">
    <name type="scientific">Dichanthelium oligosanthes</name>
    <dbReference type="NCBI Taxonomy" id="888268"/>
    <lineage>
        <taxon>Eukaryota</taxon>
        <taxon>Viridiplantae</taxon>
        <taxon>Streptophyta</taxon>
        <taxon>Embryophyta</taxon>
        <taxon>Tracheophyta</taxon>
        <taxon>Spermatophyta</taxon>
        <taxon>Magnoliopsida</taxon>
        <taxon>Liliopsida</taxon>
        <taxon>Poales</taxon>
        <taxon>Poaceae</taxon>
        <taxon>PACMAD clade</taxon>
        <taxon>Panicoideae</taxon>
        <taxon>Panicodae</taxon>
        <taxon>Paniceae</taxon>
        <taxon>Dichantheliinae</taxon>
        <taxon>Dichanthelium</taxon>
    </lineage>
</organism>
<comment type="caution">
    <text evidence="5">The sequence shown here is derived from an EMBL/GenBank/DDBJ whole genome shotgun (WGS) entry which is preliminary data.</text>
</comment>
<evidence type="ECO:0000256" key="1">
    <source>
        <dbReference type="PROSITE-ProRule" id="PRU01006"/>
    </source>
</evidence>
<reference evidence="5 6" key="1">
    <citation type="submission" date="2016-09" db="EMBL/GenBank/DDBJ databases">
        <title>The draft genome of Dichanthelium oligosanthes: A C3 panicoid grass species.</title>
        <authorList>
            <person name="Studer A.J."/>
            <person name="Schnable J.C."/>
            <person name="Brutnell T.P."/>
        </authorList>
    </citation>
    <scope>NUCLEOTIDE SEQUENCE [LARGE SCALE GENOMIC DNA]</scope>
    <source>
        <strain evidence="6">cv. Kellogg 1175</strain>
        <tissue evidence="5">Leaf</tissue>
    </source>
</reference>
<gene>
    <name evidence="5" type="ORF">BAE44_0024195</name>
</gene>
<protein>
    <submittedName>
        <fullName evidence="5">Vam6/Vps39-like protein</fullName>
    </submittedName>
</protein>
<dbReference type="Proteomes" id="UP000095767">
    <property type="component" value="Unassembled WGS sequence"/>
</dbReference>
<dbReference type="GO" id="GO:0006914">
    <property type="term" value="P:autophagy"/>
    <property type="evidence" value="ECO:0007669"/>
    <property type="project" value="TreeGrafter"/>
</dbReference>
<dbReference type="STRING" id="888268.A0A1E5UPK5"/>
<dbReference type="GO" id="GO:0006886">
    <property type="term" value="P:intracellular protein transport"/>
    <property type="evidence" value="ECO:0007669"/>
    <property type="project" value="UniProtKB-UniRule"/>
</dbReference>
<dbReference type="EMBL" id="LWDX02068995">
    <property type="protein sequence ID" value="OEL14786.1"/>
    <property type="molecule type" value="Genomic_DNA"/>
</dbReference>
<feature type="region of interest" description="Disordered" evidence="2">
    <location>
        <begin position="801"/>
        <end position="822"/>
    </location>
</feature>
<dbReference type="AlphaFoldDB" id="A0A1E5UPK5"/>
<dbReference type="InterPro" id="IPR032914">
    <property type="entry name" value="Vam6/VPS39/TRAP1"/>
</dbReference>
<dbReference type="Pfam" id="PF10366">
    <property type="entry name" value="Vps39_1"/>
    <property type="match status" value="1"/>
</dbReference>
<name>A0A1E5UPK5_9POAL</name>
<dbReference type="PROSITE" id="PS50236">
    <property type="entry name" value="CHCR"/>
    <property type="match status" value="1"/>
</dbReference>
<dbReference type="GO" id="GO:0034058">
    <property type="term" value="P:endosomal vesicle fusion"/>
    <property type="evidence" value="ECO:0007669"/>
    <property type="project" value="TreeGrafter"/>
</dbReference>
<evidence type="ECO:0000313" key="5">
    <source>
        <dbReference type="EMBL" id="OEL14786.1"/>
    </source>
</evidence>